<comment type="caution">
    <text evidence="2">The sequence shown here is derived from an EMBL/GenBank/DDBJ whole genome shotgun (WGS) entry which is preliminary data.</text>
</comment>
<reference evidence="2 3" key="1">
    <citation type="journal article" date="1979" name="Int. J. Syst. Evol. Microbiol.">
        <title>Bacillus globisporus subsp. marinus subsp. nov.</title>
        <authorList>
            <person name="Liu H."/>
        </authorList>
    </citation>
    <scope>NUCLEOTIDE SEQUENCE [LARGE SCALE GENOMIC DNA]</scope>
    <source>
        <strain evidence="2 3">DSM 1297</strain>
    </source>
</reference>
<evidence type="ECO:0008006" key="4">
    <source>
        <dbReference type="Google" id="ProtNLM"/>
    </source>
</evidence>
<accession>A0ABV3Q2M4</accession>
<keyword evidence="1" id="KW-0472">Membrane</keyword>
<keyword evidence="3" id="KW-1185">Reference proteome</keyword>
<feature type="transmembrane region" description="Helical" evidence="1">
    <location>
        <begin position="31"/>
        <end position="50"/>
    </location>
</feature>
<keyword evidence="1" id="KW-1133">Transmembrane helix</keyword>
<organism evidence="2 3">
    <name type="scientific">Jeotgalibacillus marinus</name>
    <dbReference type="NCBI Taxonomy" id="86667"/>
    <lineage>
        <taxon>Bacteria</taxon>
        <taxon>Bacillati</taxon>
        <taxon>Bacillota</taxon>
        <taxon>Bacilli</taxon>
        <taxon>Bacillales</taxon>
        <taxon>Caryophanaceae</taxon>
        <taxon>Jeotgalibacillus</taxon>
    </lineage>
</organism>
<keyword evidence="1" id="KW-0812">Transmembrane</keyword>
<dbReference type="Proteomes" id="UP001556040">
    <property type="component" value="Unassembled WGS sequence"/>
</dbReference>
<feature type="transmembrane region" description="Helical" evidence="1">
    <location>
        <begin position="7"/>
        <end position="25"/>
    </location>
</feature>
<protein>
    <recommendedName>
        <fullName evidence="4">DUF4175 domain-containing protein</fullName>
    </recommendedName>
</protein>
<evidence type="ECO:0000256" key="1">
    <source>
        <dbReference type="SAM" id="Phobius"/>
    </source>
</evidence>
<name>A0ABV3Q2M4_9BACL</name>
<dbReference type="RefSeq" id="WP_367779073.1">
    <property type="nucleotide sequence ID" value="NZ_JBFMIA010000004.1"/>
</dbReference>
<evidence type="ECO:0000313" key="3">
    <source>
        <dbReference type="Proteomes" id="UP001556040"/>
    </source>
</evidence>
<evidence type="ECO:0000313" key="2">
    <source>
        <dbReference type="EMBL" id="MEW9501590.1"/>
    </source>
</evidence>
<gene>
    <name evidence="2" type="ORF">AB1471_07225</name>
</gene>
<sequence>MRKWFGIIWLIAIFAAFILHLFALLEIFPLILSSLILFTLLFSFVIWITMGKRYRGPSSFSKRKY</sequence>
<dbReference type="EMBL" id="JBFMIA010000004">
    <property type="protein sequence ID" value="MEW9501590.1"/>
    <property type="molecule type" value="Genomic_DNA"/>
</dbReference>
<proteinExistence type="predicted"/>